<keyword evidence="2" id="KW-1185">Reference proteome</keyword>
<dbReference type="Pfam" id="PF20174">
    <property type="entry name" value="DUF6540"/>
    <property type="match status" value="1"/>
</dbReference>
<dbReference type="OrthoDB" id="37659at2759"/>
<accession>A0A0F4YNL1</accession>
<protein>
    <submittedName>
        <fullName evidence="1">Uncharacterized protein</fullName>
    </submittedName>
</protein>
<evidence type="ECO:0000313" key="1">
    <source>
        <dbReference type="EMBL" id="KKA19829.1"/>
    </source>
</evidence>
<dbReference type="InterPro" id="IPR046670">
    <property type="entry name" value="DUF6540"/>
</dbReference>
<proteinExistence type="predicted"/>
<dbReference type="RefSeq" id="XP_013326441.1">
    <property type="nucleotide sequence ID" value="XM_013470987.1"/>
</dbReference>
<organism evidence="1 2">
    <name type="scientific">Rasamsonia emersonii (strain ATCC 16479 / CBS 393.64 / IMI 116815)</name>
    <dbReference type="NCBI Taxonomy" id="1408163"/>
    <lineage>
        <taxon>Eukaryota</taxon>
        <taxon>Fungi</taxon>
        <taxon>Dikarya</taxon>
        <taxon>Ascomycota</taxon>
        <taxon>Pezizomycotina</taxon>
        <taxon>Eurotiomycetes</taxon>
        <taxon>Eurotiomycetidae</taxon>
        <taxon>Eurotiales</taxon>
        <taxon>Trichocomaceae</taxon>
        <taxon>Rasamsonia</taxon>
    </lineage>
</organism>
<dbReference type="GeneID" id="25318490"/>
<reference evidence="1 2" key="1">
    <citation type="submission" date="2015-04" db="EMBL/GenBank/DDBJ databases">
        <authorList>
            <person name="Heijne W.H."/>
            <person name="Fedorova N.D."/>
            <person name="Nierman W.C."/>
            <person name="Vollebregt A.W."/>
            <person name="Zhao Z."/>
            <person name="Wu L."/>
            <person name="Kumar M."/>
            <person name="Stam H."/>
            <person name="van den Berg M.A."/>
            <person name="Pel H.J."/>
        </authorList>
    </citation>
    <scope>NUCLEOTIDE SEQUENCE [LARGE SCALE GENOMIC DNA]</scope>
    <source>
        <strain evidence="1 2">CBS 393.64</strain>
    </source>
</reference>
<gene>
    <name evidence="1" type="ORF">T310_6178</name>
</gene>
<dbReference type="Proteomes" id="UP000053958">
    <property type="component" value="Unassembled WGS sequence"/>
</dbReference>
<dbReference type="AlphaFoldDB" id="A0A0F4YNL1"/>
<feature type="non-terminal residue" evidence="1">
    <location>
        <position position="1"/>
    </location>
</feature>
<name>A0A0F4YNL1_RASE3</name>
<dbReference type="EMBL" id="LASV01000312">
    <property type="protein sequence ID" value="KKA19829.1"/>
    <property type="molecule type" value="Genomic_DNA"/>
</dbReference>
<evidence type="ECO:0000313" key="2">
    <source>
        <dbReference type="Proteomes" id="UP000053958"/>
    </source>
</evidence>
<comment type="caution">
    <text evidence="1">The sequence shown here is derived from an EMBL/GenBank/DDBJ whole genome shotgun (WGS) entry which is preliminary data.</text>
</comment>
<sequence length="121" mass="14116">HLPLMSEIEVFVAVHDSSDLSRERHASIWISKDNSFDGFHVTNKFGSDLTFQCLRRGRDPRTTNMRLVTMERFATISEEGYSKLQRILSMVPIKNSNNNWNCQDWVKDTLSNGKGRYYQQD</sequence>